<dbReference type="InterPro" id="IPR029500">
    <property type="entry name" value="QueF"/>
</dbReference>
<evidence type="ECO:0000313" key="3">
    <source>
        <dbReference type="Proteomes" id="UP000244956"/>
    </source>
</evidence>
<dbReference type="GO" id="GO:0008616">
    <property type="term" value="P:tRNA queuosine(34) biosynthetic process"/>
    <property type="evidence" value="ECO:0007669"/>
    <property type="project" value="InterPro"/>
</dbReference>
<dbReference type="Pfam" id="PF14489">
    <property type="entry name" value="QueF"/>
    <property type="match status" value="1"/>
</dbReference>
<feature type="domain" description="NADPH-dependent 7-cyano-7-deazaguanine reductase N-terminal" evidence="1">
    <location>
        <begin position="13"/>
        <end position="126"/>
    </location>
</feature>
<keyword evidence="3" id="KW-1185">Reference proteome</keyword>
<evidence type="ECO:0000313" key="2">
    <source>
        <dbReference type="EMBL" id="PWE00793.1"/>
    </source>
</evidence>
<name>A0A2U2BCN9_9BACT</name>
<dbReference type="Proteomes" id="UP000244956">
    <property type="component" value="Unassembled WGS sequence"/>
</dbReference>
<dbReference type="PANTHER" id="PTHR34354:SF1">
    <property type="entry name" value="NADPH-DEPENDENT 7-CYANO-7-DEAZAGUANINE REDUCTASE"/>
    <property type="match status" value="1"/>
</dbReference>
<dbReference type="InterPro" id="IPR029139">
    <property type="entry name" value="QueF_N"/>
</dbReference>
<evidence type="ECO:0000259" key="1">
    <source>
        <dbReference type="Pfam" id="PF14819"/>
    </source>
</evidence>
<comment type="caution">
    <text evidence="2">The sequence shown here is derived from an EMBL/GenBank/DDBJ whole genome shotgun (WGS) entry which is preliminary data.</text>
</comment>
<dbReference type="EMBL" id="QEWP01000002">
    <property type="protein sequence ID" value="PWE00793.1"/>
    <property type="molecule type" value="Genomic_DNA"/>
</dbReference>
<dbReference type="SUPFAM" id="SSF55620">
    <property type="entry name" value="Tetrahydrobiopterin biosynthesis enzymes-like"/>
    <property type="match status" value="1"/>
</dbReference>
<sequence length="290" mass="33559">MNEDKYLGKVTSYPQKYSPEILIPVPRHLNRKDYNIKENNLPFTGYDTWHAYELSFLTEKGLPVVGLLKLVYPSDSTFLVESKSFKLYLNSFNMERYGKTPAEGLEIVLSTIRYDLNQTLKTNVTTHFFQGDESQSHFDFDDFEILENSEVAVSSDFKNYTETPELLAQSEDLKKTIKVATHLLRSNCKVTHQPDWGSAYIHLKGNQIPDKISLLKYIVSVRNENHFHEEICEMIYKRLMDIFSPQELMVTCIYTRRGGIDICPARASRTDLLPKFLISPGVLTKKLLRQ</sequence>
<organism evidence="2 3">
    <name type="scientific">Marinilabilia rubra</name>
    <dbReference type="NCBI Taxonomy" id="2162893"/>
    <lineage>
        <taxon>Bacteria</taxon>
        <taxon>Pseudomonadati</taxon>
        <taxon>Bacteroidota</taxon>
        <taxon>Bacteroidia</taxon>
        <taxon>Marinilabiliales</taxon>
        <taxon>Marinilabiliaceae</taxon>
        <taxon>Marinilabilia</taxon>
    </lineage>
</organism>
<dbReference type="RefSeq" id="WP_109263164.1">
    <property type="nucleotide sequence ID" value="NZ_QEWP01000002.1"/>
</dbReference>
<proteinExistence type="predicted"/>
<protein>
    <submittedName>
        <fullName evidence="2">NADPH-dependent 7-cyano-7-deazaguanine reductase QueF</fullName>
    </submittedName>
</protein>
<dbReference type="PANTHER" id="PTHR34354">
    <property type="entry name" value="NADPH-DEPENDENT 7-CYANO-7-DEAZAGUANINE REDUCTASE"/>
    <property type="match status" value="1"/>
</dbReference>
<dbReference type="InterPro" id="IPR050084">
    <property type="entry name" value="NADPH_dep_7-cyano-7-deazaG_red"/>
</dbReference>
<gene>
    <name evidence="2" type="ORF">DDZ16_04155</name>
</gene>
<dbReference type="GO" id="GO:0033739">
    <property type="term" value="F:preQ1 synthase activity"/>
    <property type="evidence" value="ECO:0007669"/>
    <property type="project" value="InterPro"/>
</dbReference>
<dbReference type="Gene3D" id="3.30.1130.10">
    <property type="match status" value="2"/>
</dbReference>
<reference evidence="2 3" key="1">
    <citation type="submission" date="2018-05" db="EMBL/GenBank/DDBJ databases">
        <title>Marinilabilia rubrum sp. nov., isolated from saltern sediment.</title>
        <authorList>
            <person name="Zhang R."/>
        </authorList>
    </citation>
    <scope>NUCLEOTIDE SEQUENCE [LARGE SCALE GENOMIC DNA]</scope>
    <source>
        <strain evidence="2 3">WTE16</strain>
    </source>
</reference>
<dbReference type="Pfam" id="PF14819">
    <property type="entry name" value="QueF_N"/>
    <property type="match status" value="1"/>
</dbReference>
<accession>A0A2U2BCN9</accession>
<dbReference type="InterPro" id="IPR043133">
    <property type="entry name" value="GTP-CH-I_C/QueF"/>
</dbReference>
<dbReference type="OrthoDB" id="9795077at2"/>
<dbReference type="AlphaFoldDB" id="A0A2U2BCN9"/>